<organism evidence="1">
    <name type="scientific">Siphoviridae sp. ctZ1O5</name>
    <dbReference type="NCBI Taxonomy" id="2825555"/>
    <lineage>
        <taxon>Viruses</taxon>
        <taxon>Duplodnaviria</taxon>
        <taxon>Heunggongvirae</taxon>
        <taxon>Uroviricota</taxon>
        <taxon>Caudoviricetes</taxon>
    </lineage>
</organism>
<sequence length="79" mass="9004">MPRHRINRPKGEVVKTFLEIGKAKQGVKQSAVARYLGVSEKTVSLRKSDGEWSLPDFAQLCKYFKATDEDIVSMVRSYQ</sequence>
<evidence type="ECO:0000313" key="1">
    <source>
        <dbReference type="EMBL" id="DAE05156.1"/>
    </source>
</evidence>
<proteinExistence type="predicted"/>
<dbReference type="EMBL" id="BK015404">
    <property type="protein sequence ID" value="DAE05156.1"/>
    <property type="molecule type" value="Genomic_DNA"/>
</dbReference>
<dbReference type="InterPro" id="IPR010982">
    <property type="entry name" value="Lambda_DNA-bd_dom_sf"/>
</dbReference>
<reference evidence="1" key="1">
    <citation type="journal article" date="2021" name="Proc. Natl. Acad. Sci. U.S.A.">
        <title>A Catalog of Tens of Thousands of Viruses from Human Metagenomes Reveals Hidden Associations with Chronic Diseases.</title>
        <authorList>
            <person name="Tisza M.J."/>
            <person name="Buck C.B."/>
        </authorList>
    </citation>
    <scope>NUCLEOTIDE SEQUENCE</scope>
    <source>
        <strain evidence="1">CtZ1O5</strain>
    </source>
</reference>
<dbReference type="GO" id="GO:0003677">
    <property type="term" value="F:DNA binding"/>
    <property type="evidence" value="ECO:0007669"/>
    <property type="project" value="InterPro"/>
</dbReference>
<dbReference type="SUPFAM" id="SSF47413">
    <property type="entry name" value="lambda repressor-like DNA-binding domains"/>
    <property type="match status" value="1"/>
</dbReference>
<accession>A0A8S5PG10</accession>
<protein>
    <submittedName>
        <fullName evidence="1">Regulatory protein</fullName>
    </submittedName>
</protein>
<name>A0A8S5PG10_9CAUD</name>